<keyword evidence="2" id="KW-1185">Reference proteome</keyword>
<comment type="caution">
    <text evidence="1">The sequence shown here is derived from an EMBL/GenBank/DDBJ whole genome shotgun (WGS) entry which is preliminary data.</text>
</comment>
<protein>
    <submittedName>
        <fullName evidence="1">Uncharacterized protein</fullName>
    </submittedName>
</protein>
<dbReference type="Proteomes" id="UP000634136">
    <property type="component" value="Unassembled WGS sequence"/>
</dbReference>
<proteinExistence type="predicted"/>
<accession>A0A834WFD6</accession>
<sequence>MRTPEDTLPNKFFSSPFILIQTGIVIDVEVSARDAEPGAVAAPAAADEEQLHGAGVGAVRRGGGRNGGGVCRRVLLLPVRADAYDGAGAVQGAGGAVPASAEEQAAGADDKEGTAAAEAAASVPLRMRRHRDSDPPNAVGVGVVGVEGGGIGGGGEGSGGAGEGDVGYVL</sequence>
<name>A0A834WFD6_9FABA</name>
<evidence type="ECO:0000313" key="2">
    <source>
        <dbReference type="Proteomes" id="UP000634136"/>
    </source>
</evidence>
<dbReference type="EMBL" id="JAAIUW010000008">
    <property type="protein sequence ID" value="KAF7818883.1"/>
    <property type="molecule type" value="Genomic_DNA"/>
</dbReference>
<gene>
    <name evidence="1" type="ORF">G2W53_024338</name>
</gene>
<organism evidence="1 2">
    <name type="scientific">Senna tora</name>
    <dbReference type="NCBI Taxonomy" id="362788"/>
    <lineage>
        <taxon>Eukaryota</taxon>
        <taxon>Viridiplantae</taxon>
        <taxon>Streptophyta</taxon>
        <taxon>Embryophyta</taxon>
        <taxon>Tracheophyta</taxon>
        <taxon>Spermatophyta</taxon>
        <taxon>Magnoliopsida</taxon>
        <taxon>eudicotyledons</taxon>
        <taxon>Gunneridae</taxon>
        <taxon>Pentapetalae</taxon>
        <taxon>rosids</taxon>
        <taxon>fabids</taxon>
        <taxon>Fabales</taxon>
        <taxon>Fabaceae</taxon>
        <taxon>Caesalpinioideae</taxon>
        <taxon>Cassia clade</taxon>
        <taxon>Senna</taxon>
    </lineage>
</organism>
<evidence type="ECO:0000313" key="1">
    <source>
        <dbReference type="EMBL" id="KAF7818883.1"/>
    </source>
</evidence>
<reference evidence="1" key="1">
    <citation type="submission" date="2020-09" db="EMBL/GenBank/DDBJ databases">
        <title>Genome-Enabled Discovery of Anthraquinone Biosynthesis in Senna tora.</title>
        <authorList>
            <person name="Kang S.-H."/>
            <person name="Pandey R.P."/>
            <person name="Lee C.-M."/>
            <person name="Sim J.-S."/>
            <person name="Jeong J.-T."/>
            <person name="Choi B.-S."/>
            <person name="Jung M."/>
            <person name="Ginzburg D."/>
            <person name="Zhao K."/>
            <person name="Won S.Y."/>
            <person name="Oh T.-J."/>
            <person name="Yu Y."/>
            <person name="Kim N.-H."/>
            <person name="Lee O.R."/>
            <person name="Lee T.-H."/>
            <person name="Bashyal P."/>
            <person name="Kim T.-S."/>
            <person name="Lee W.-H."/>
            <person name="Kawkins C."/>
            <person name="Kim C.-K."/>
            <person name="Kim J.S."/>
            <person name="Ahn B.O."/>
            <person name="Rhee S.Y."/>
            <person name="Sohng J.K."/>
        </authorList>
    </citation>
    <scope>NUCLEOTIDE SEQUENCE</scope>
    <source>
        <tissue evidence="1">Leaf</tissue>
    </source>
</reference>
<dbReference type="AlphaFoldDB" id="A0A834WFD6"/>